<dbReference type="Pfam" id="PF13306">
    <property type="entry name" value="LRR_5"/>
    <property type="match status" value="1"/>
</dbReference>
<proteinExistence type="predicted"/>
<dbReference type="AlphaFoldDB" id="A0A146K033"/>
<evidence type="ECO:0000256" key="1">
    <source>
        <dbReference type="SAM" id="Coils"/>
    </source>
</evidence>
<protein>
    <recommendedName>
        <fullName evidence="3">Leucine rich repeats-containing protein</fullName>
    </recommendedName>
</protein>
<feature type="non-terminal residue" evidence="2">
    <location>
        <position position="1"/>
    </location>
</feature>
<reference evidence="2" key="1">
    <citation type="submission" date="2015-07" db="EMBL/GenBank/DDBJ databases">
        <title>Adaptation to a free-living lifestyle via gene acquisitions in the diplomonad Trepomonas sp. PC1.</title>
        <authorList>
            <person name="Xu F."/>
            <person name="Jerlstrom-Hultqvist J."/>
            <person name="Kolisko M."/>
            <person name="Simpson A.G.B."/>
            <person name="Roger A.J."/>
            <person name="Svard S.G."/>
            <person name="Andersson J.O."/>
        </authorList>
    </citation>
    <scope>NUCLEOTIDE SEQUENCE</scope>
    <source>
        <strain evidence="2">PC1</strain>
    </source>
</reference>
<dbReference type="InterPro" id="IPR032675">
    <property type="entry name" value="LRR_dom_sf"/>
</dbReference>
<gene>
    <name evidence="2" type="ORF">TPC1_31536</name>
</gene>
<dbReference type="EMBL" id="GDID01007637">
    <property type="protein sequence ID" value="JAP88969.1"/>
    <property type="molecule type" value="Transcribed_RNA"/>
</dbReference>
<name>A0A146K033_9EUKA</name>
<sequence length="345" mass="40020">SYLMSISIIEQLKQKFVQLAVQVTGISEDEILRSKEQQIKNECMILQQPKYPKKAFKGQKDFKYVIALNIESVTDFMFYDCSVIQVFFPFVQEVGSFSFANCPLIDIDLPCAKKFAFNAFHGCVDLKSINLDSAMEIDNVFSSKCRIDQLKAPNLTSFVNQVTELGDLIAPKLQKVGCDFLQIFTVEQILQKFPIFEIDQMVCQCRQQQCSFKSQISEAKNFLEKRQIADVHQSTEVNEQPSIIVCQNDKNLYLQLQNTELKAEMIDKVSQIDELKNQMIIQKLQLQEQIEKQKAEFDEQIKIQNACIEQLMLQTQKLVKRVEENEIQVMDECFKQRDDIENLKD</sequence>
<organism evidence="2">
    <name type="scientific">Trepomonas sp. PC1</name>
    <dbReference type="NCBI Taxonomy" id="1076344"/>
    <lineage>
        <taxon>Eukaryota</taxon>
        <taxon>Metamonada</taxon>
        <taxon>Diplomonadida</taxon>
        <taxon>Hexamitidae</taxon>
        <taxon>Hexamitinae</taxon>
        <taxon>Trepomonas</taxon>
    </lineage>
</organism>
<evidence type="ECO:0008006" key="3">
    <source>
        <dbReference type="Google" id="ProtNLM"/>
    </source>
</evidence>
<keyword evidence="1" id="KW-0175">Coiled coil</keyword>
<dbReference type="InterPro" id="IPR026906">
    <property type="entry name" value="LRR_5"/>
</dbReference>
<dbReference type="Gene3D" id="3.80.10.10">
    <property type="entry name" value="Ribonuclease Inhibitor"/>
    <property type="match status" value="1"/>
</dbReference>
<accession>A0A146K033</accession>
<feature type="non-terminal residue" evidence="2">
    <location>
        <position position="345"/>
    </location>
</feature>
<evidence type="ECO:0000313" key="2">
    <source>
        <dbReference type="EMBL" id="JAP88969.1"/>
    </source>
</evidence>
<feature type="coiled-coil region" evidence="1">
    <location>
        <begin position="258"/>
        <end position="303"/>
    </location>
</feature>